<protein>
    <submittedName>
        <fullName evidence="1">Uncharacterized protein</fullName>
    </submittedName>
</protein>
<dbReference type="OrthoDB" id="826820at2"/>
<accession>A0A327PPX3</accession>
<dbReference type="EMBL" id="QLLK01000002">
    <property type="protein sequence ID" value="RAI94178.1"/>
    <property type="molecule type" value="Genomic_DNA"/>
</dbReference>
<organism evidence="1 2">
    <name type="scientific">Algoriphagus yeomjeoni</name>
    <dbReference type="NCBI Taxonomy" id="291403"/>
    <lineage>
        <taxon>Bacteria</taxon>
        <taxon>Pseudomonadati</taxon>
        <taxon>Bacteroidota</taxon>
        <taxon>Cytophagia</taxon>
        <taxon>Cytophagales</taxon>
        <taxon>Cyclobacteriaceae</taxon>
        <taxon>Algoriphagus</taxon>
    </lineage>
</organism>
<reference evidence="1 2" key="1">
    <citation type="submission" date="2018-06" db="EMBL/GenBank/DDBJ databases">
        <title>Genomic Encyclopedia of Archaeal and Bacterial Type Strains, Phase II (KMG-II): from individual species to whole genera.</title>
        <authorList>
            <person name="Goeker M."/>
        </authorList>
    </citation>
    <scope>NUCLEOTIDE SEQUENCE [LARGE SCALE GENOMIC DNA]</scope>
    <source>
        <strain evidence="1 2">DSM 23446</strain>
    </source>
</reference>
<proteinExistence type="predicted"/>
<evidence type="ECO:0000313" key="1">
    <source>
        <dbReference type="EMBL" id="RAI94178.1"/>
    </source>
</evidence>
<dbReference type="Proteomes" id="UP000249610">
    <property type="component" value="Unassembled WGS sequence"/>
</dbReference>
<dbReference type="RefSeq" id="WP_111610494.1">
    <property type="nucleotide sequence ID" value="NZ_QLLK01000002.1"/>
</dbReference>
<keyword evidence="2" id="KW-1185">Reference proteome</keyword>
<dbReference type="AlphaFoldDB" id="A0A327PPX3"/>
<comment type="caution">
    <text evidence="1">The sequence shown here is derived from an EMBL/GenBank/DDBJ whole genome shotgun (WGS) entry which is preliminary data.</text>
</comment>
<gene>
    <name evidence="1" type="ORF">LV83_01086</name>
</gene>
<name>A0A327PPX3_9BACT</name>
<evidence type="ECO:0000313" key="2">
    <source>
        <dbReference type="Proteomes" id="UP000249610"/>
    </source>
</evidence>
<sequence length="114" mass="13030">MNKQRIALLFGLVWLVSLFAMPLVSPKLDLDANPENRIGVVLESESPSLHVLLSADHPKTPSFVVDWSVWAKFNSTWNSLSNEGDSTSLFHSLFKKSFPLFDVKVTFIHFFYTW</sequence>